<reference evidence="2" key="2">
    <citation type="submission" date="2020-09" db="EMBL/GenBank/DDBJ databases">
        <authorList>
            <person name="Sun Q."/>
            <person name="Zhou Y."/>
        </authorList>
    </citation>
    <scope>NUCLEOTIDE SEQUENCE</scope>
    <source>
        <strain evidence="2">CGMCC 4.7299</strain>
    </source>
</reference>
<feature type="transmembrane region" description="Helical" evidence="1">
    <location>
        <begin position="75"/>
        <end position="96"/>
    </location>
</feature>
<evidence type="ECO:0000313" key="2">
    <source>
        <dbReference type="EMBL" id="GGL04977.1"/>
    </source>
</evidence>
<keyword evidence="1" id="KW-0812">Transmembrane</keyword>
<reference evidence="2" key="1">
    <citation type="journal article" date="2014" name="Int. J. Syst. Evol. Microbiol.">
        <title>Complete genome sequence of Corynebacterium casei LMG S-19264T (=DSM 44701T), isolated from a smear-ripened cheese.</title>
        <authorList>
            <consortium name="US DOE Joint Genome Institute (JGI-PGF)"/>
            <person name="Walter F."/>
            <person name="Albersmeier A."/>
            <person name="Kalinowski J."/>
            <person name="Ruckert C."/>
        </authorList>
    </citation>
    <scope>NUCLEOTIDE SEQUENCE</scope>
    <source>
        <strain evidence="2">CGMCC 4.7299</strain>
    </source>
</reference>
<dbReference type="AlphaFoldDB" id="A0A8J3C3P8"/>
<keyword evidence="3" id="KW-1185">Reference proteome</keyword>
<organism evidence="2 3">
    <name type="scientific">Mangrovihabitans endophyticus</name>
    <dbReference type="NCBI Taxonomy" id="1751298"/>
    <lineage>
        <taxon>Bacteria</taxon>
        <taxon>Bacillati</taxon>
        <taxon>Actinomycetota</taxon>
        <taxon>Actinomycetes</taxon>
        <taxon>Micromonosporales</taxon>
        <taxon>Micromonosporaceae</taxon>
        <taxon>Mangrovihabitans</taxon>
    </lineage>
</organism>
<accession>A0A8J3C3P8</accession>
<gene>
    <name evidence="2" type="ORF">GCM10012284_44470</name>
</gene>
<evidence type="ECO:0008006" key="4">
    <source>
        <dbReference type="Google" id="ProtNLM"/>
    </source>
</evidence>
<feature type="transmembrane region" description="Helical" evidence="1">
    <location>
        <begin position="36"/>
        <end position="55"/>
    </location>
</feature>
<dbReference type="Proteomes" id="UP000656042">
    <property type="component" value="Unassembled WGS sequence"/>
</dbReference>
<evidence type="ECO:0000313" key="3">
    <source>
        <dbReference type="Proteomes" id="UP000656042"/>
    </source>
</evidence>
<dbReference type="EMBL" id="BMMX01000023">
    <property type="protein sequence ID" value="GGL04977.1"/>
    <property type="molecule type" value="Genomic_DNA"/>
</dbReference>
<proteinExistence type="predicted"/>
<sequence>MEEASVAVQDYVVAIVFGAIIGVVARVLLPGRQRIGLIPTVLIGMGSAAAGTWIARRWGVDSHHYLVVGGHSYDWLVLGVQVGIAIVGVAIAAMLARAFSTDREE</sequence>
<keyword evidence="1" id="KW-0472">Membrane</keyword>
<comment type="caution">
    <text evidence="2">The sequence shown here is derived from an EMBL/GenBank/DDBJ whole genome shotgun (WGS) entry which is preliminary data.</text>
</comment>
<name>A0A8J3C3P8_9ACTN</name>
<evidence type="ECO:0000256" key="1">
    <source>
        <dbReference type="SAM" id="Phobius"/>
    </source>
</evidence>
<keyword evidence="1" id="KW-1133">Transmembrane helix</keyword>
<feature type="transmembrane region" description="Helical" evidence="1">
    <location>
        <begin position="12"/>
        <end position="29"/>
    </location>
</feature>
<protein>
    <recommendedName>
        <fullName evidence="4">Transglycosylase associated protein</fullName>
    </recommendedName>
</protein>